<dbReference type="Gene3D" id="3.90.190.20">
    <property type="entry name" value="Mur ligase, C-terminal domain"/>
    <property type="match status" value="1"/>
</dbReference>
<evidence type="ECO:0000259" key="13">
    <source>
        <dbReference type="Pfam" id="PF08245"/>
    </source>
</evidence>
<evidence type="ECO:0000256" key="5">
    <source>
        <dbReference type="ARBA" id="ARBA00022723"/>
    </source>
</evidence>
<accession>A0A538SF69</accession>
<comment type="similarity">
    <text evidence="2 11">Belongs to the folylpolyglutamate synthase family.</text>
</comment>
<dbReference type="PROSITE" id="PS01011">
    <property type="entry name" value="FOLYLPOLYGLU_SYNT_1"/>
    <property type="match status" value="1"/>
</dbReference>
<dbReference type="GO" id="GO:0005737">
    <property type="term" value="C:cytoplasm"/>
    <property type="evidence" value="ECO:0007669"/>
    <property type="project" value="TreeGrafter"/>
</dbReference>
<evidence type="ECO:0000256" key="1">
    <source>
        <dbReference type="ARBA" id="ARBA00001946"/>
    </source>
</evidence>
<dbReference type="InterPro" id="IPR018109">
    <property type="entry name" value="Folylpolyglutamate_synth_CS"/>
</dbReference>
<evidence type="ECO:0000256" key="3">
    <source>
        <dbReference type="ARBA" id="ARBA00013025"/>
    </source>
</evidence>
<dbReference type="EC" id="6.3.2.17" evidence="3"/>
<evidence type="ECO:0000256" key="10">
    <source>
        <dbReference type="ARBA" id="ARBA00047493"/>
    </source>
</evidence>
<keyword evidence="6 11" id="KW-0547">Nucleotide-binding</keyword>
<dbReference type="InterPro" id="IPR001645">
    <property type="entry name" value="Folylpolyglutamate_synth"/>
</dbReference>
<gene>
    <name evidence="14" type="ORF">E6K73_08735</name>
</gene>
<dbReference type="InterPro" id="IPR036565">
    <property type="entry name" value="Mur-like_cat_sf"/>
</dbReference>
<comment type="catalytic activity">
    <reaction evidence="10">
        <text>(6S)-5,6,7,8-tetrahydrofolyl-(gamma-L-Glu)(n) + L-glutamate + ATP = (6S)-5,6,7,8-tetrahydrofolyl-(gamma-L-Glu)(n+1) + ADP + phosphate + H(+)</text>
        <dbReference type="Rhea" id="RHEA:10580"/>
        <dbReference type="Rhea" id="RHEA-COMP:14738"/>
        <dbReference type="Rhea" id="RHEA-COMP:14740"/>
        <dbReference type="ChEBI" id="CHEBI:15378"/>
        <dbReference type="ChEBI" id="CHEBI:29985"/>
        <dbReference type="ChEBI" id="CHEBI:30616"/>
        <dbReference type="ChEBI" id="CHEBI:43474"/>
        <dbReference type="ChEBI" id="CHEBI:141005"/>
        <dbReference type="ChEBI" id="CHEBI:456216"/>
        <dbReference type="EC" id="6.3.2.17"/>
    </reaction>
</comment>
<dbReference type="GO" id="GO:0008841">
    <property type="term" value="F:dihydrofolate synthase activity"/>
    <property type="evidence" value="ECO:0007669"/>
    <property type="project" value="TreeGrafter"/>
</dbReference>
<proteinExistence type="inferred from homology"/>
<name>A0A538SF69_UNCEI</name>
<protein>
    <recommendedName>
        <fullName evidence="3">tetrahydrofolate synthase</fullName>
        <ecNumber evidence="3">6.3.2.17</ecNumber>
    </recommendedName>
    <alternativeName>
        <fullName evidence="9">Tetrahydrofolylpolyglutamate synthase</fullName>
    </alternativeName>
</protein>
<dbReference type="NCBIfam" id="TIGR01499">
    <property type="entry name" value="folC"/>
    <property type="match status" value="1"/>
</dbReference>
<dbReference type="EMBL" id="VBOT01000108">
    <property type="protein sequence ID" value="TMQ50019.1"/>
    <property type="molecule type" value="Genomic_DNA"/>
</dbReference>
<evidence type="ECO:0000313" key="15">
    <source>
        <dbReference type="Proteomes" id="UP000320184"/>
    </source>
</evidence>
<dbReference type="PIRSF" id="PIRSF001563">
    <property type="entry name" value="Folylpolyglu_synth"/>
    <property type="match status" value="1"/>
</dbReference>
<keyword evidence="7 11" id="KW-0067">ATP-binding</keyword>
<comment type="cofactor">
    <cofactor evidence="1">
        <name>Mg(2+)</name>
        <dbReference type="ChEBI" id="CHEBI:18420"/>
    </cofactor>
</comment>
<evidence type="ECO:0000256" key="2">
    <source>
        <dbReference type="ARBA" id="ARBA00008276"/>
    </source>
</evidence>
<reference evidence="14 15" key="1">
    <citation type="journal article" date="2019" name="Nat. Microbiol.">
        <title>Mediterranean grassland soil C-N compound turnover is dependent on rainfall and depth, and is mediated by genomically divergent microorganisms.</title>
        <authorList>
            <person name="Diamond S."/>
            <person name="Andeer P.F."/>
            <person name="Li Z."/>
            <person name="Crits-Christoph A."/>
            <person name="Burstein D."/>
            <person name="Anantharaman K."/>
            <person name="Lane K.R."/>
            <person name="Thomas B.C."/>
            <person name="Pan C."/>
            <person name="Northen T.R."/>
            <person name="Banfield J.F."/>
        </authorList>
    </citation>
    <scope>NUCLEOTIDE SEQUENCE [LARGE SCALE GENOMIC DNA]</scope>
    <source>
        <strain evidence="14">WS_3</strain>
    </source>
</reference>
<evidence type="ECO:0000256" key="9">
    <source>
        <dbReference type="ARBA" id="ARBA00030592"/>
    </source>
</evidence>
<evidence type="ECO:0000259" key="12">
    <source>
        <dbReference type="Pfam" id="PF02875"/>
    </source>
</evidence>
<dbReference type="PROSITE" id="PS01012">
    <property type="entry name" value="FOLYLPOLYGLU_SYNT_2"/>
    <property type="match status" value="1"/>
</dbReference>
<dbReference type="SUPFAM" id="SSF53244">
    <property type="entry name" value="MurD-like peptide ligases, peptide-binding domain"/>
    <property type="match status" value="1"/>
</dbReference>
<dbReference type="Gene3D" id="3.40.1190.10">
    <property type="entry name" value="Mur-like, catalytic domain"/>
    <property type="match status" value="1"/>
</dbReference>
<evidence type="ECO:0000256" key="11">
    <source>
        <dbReference type="PIRNR" id="PIRNR001563"/>
    </source>
</evidence>
<keyword evidence="8" id="KW-0460">Magnesium</keyword>
<dbReference type="InterPro" id="IPR036615">
    <property type="entry name" value="Mur_ligase_C_dom_sf"/>
</dbReference>
<keyword evidence="5" id="KW-0479">Metal-binding</keyword>
<dbReference type="AlphaFoldDB" id="A0A538SF69"/>
<dbReference type="InterPro" id="IPR004101">
    <property type="entry name" value="Mur_ligase_C"/>
</dbReference>
<dbReference type="PANTHER" id="PTHR11136:SF0">
    <property type="entry name" value="DIHYDROFOLATE SYNTHETASE-RELATED"/>
    <property type="match status" value="1"/>
</dbReference>
<organism evidence="14 15">
    <name type="scientific">Eiseniibacteriota bacterium</name>
    <dbReference type="NCBI Taxonomy" id="2212470"/>
    <lineage>
        <taxon>Bacteria</taxon>
        <taxon>Candidatus Eiseniibacteriota</taxon>
    </lineage>
</organism>
<dbReference type="GO" id="GO:0005524">
    <property type="term" value="F:ATP binding"/>
    <property type="evidence" value="ECO:0007669"/>
    <property type="project" value="UniProtKB-KW"/>
</dbReference>
<dbReference type="Pfam" id="PF02875">
    <property type="entry name" value="Mur_ligase_C"/>
    <property type="match status" value="1"/>
</dbReference>
<evidence type="ECO:0000256" key="7">
    <source>
        <dbReference type="ARBA" id="ARBA00022840"/>
    </source>
</evidence>
<dbReference type="SUPFAM" id="SSF53623">
    <property type="entry name" value="MurD-like peptide ligases, catalytic domain"/>
    <property type="match status" value="1"/>
</dbReference>
<evidence type="ECO:0000256" key="4">
    <source>
        <dbReference type="ARBA" id="ARBA00022598"/>
    </source>
</evidence>
<dbReference type="InterPro" id="IPR013221">
    <property type="entry name" value="Mur_ligase_cen"/>
</dbReference>
<evidence type="ECO:0000256" key="8">
    <source>
        <dbReference type="ARBA" id="ARBA00022842"/>
    </source>
</evidence>
<sequence length="442" mass="46722">MGARERSSGSVSARLQGALEALYGLERHKSGLGLDGSRRLLEALGSPERRFRAVHVAGTNGKGSVCALVERVLRAAGRSTGLFTSPHLVDFRERIRIRGRWASEDELEARLEHIQGLPEGRGRTFFEVTTALGFDRFAAHAVEWPVVEVGLGGRLDCTNVITPEVAVITGVGLDHTEILGDTLEAVAREKAGIVKPGVPVISGAAGAPAAVIEEVAREKGSPLVAAAARVKLRECRVGPGGTRFEAEAAPWGTLALSLGLRGRLQLENAQVAIAALSVLAERGLEIPAGAVREGIAAAAWPGRLEPCPTEPRLWWDGAHNPQGAERLARAWVEDLGFEPPEAVVFAVSRDKDAAAMLQTLARLAPRARLLVTRTRSERALAPAALGERAAELGWPAESEPDVARALERALGRAGRGKVLLAGSLFAVGEAMEALGGAPGEWL</sequence>
<dbReference type="Pfam" id="PF08245">
    <property type="entry name" value="Mur_ligase_M"/>
    <property type="match status" value="1"/>
</dbReference>
<dbReference type="GO" id="GO:0046872">
    <property type="term" value="F:metal ion binding"/>
    <property type="evidence" value="ECO:0007669"/>
    <property type="project" value="UniProtKB-KW"/>
</dbReference>
<dbReference type="Proteomes" id="UP000320184">
    <property type="component" value="Unassembled WGS sequence"/>
</dbReference>
<comment type="caution">
    <text evidence="14">The sequence shown here is derived from an EMBL/GenBank/DDBJ whole genome shotgun (WGS) entry which is preliminary data.</text>
</comment>
<dbReference type="PANTHER" id="PTHR11136">
    <property type="entry name" value="FOLYLPOLYGLUTAMATE SYNTHASE-RELATED"/>
    <property type="match status" value="1"/>
</dbReference>
<evidence type="ECO:0000313" key="14">
    <source>
        <dbReference type="EMBL" id="TMQ50019.1"/>
    </source>
</evidence>
<keyword evidence="4 11" id="KW-0436">Ligase</keyword>
<feature type="domain" description="Mur ligase central" evidence="13">
    <location>
        <begin position="56"/>
        <end position="275"/>
    </location>
</feature>
<feature type="domain" description="Mur ligase C-terminal" evidence="12">
    <location>
        <begin position="302"/>
        <end position="420"/>
    </location>
</feature>
<dbReference type="FunFam" id="3.40.1190.10:FF:000011">
    <property type="entry name" value="Folylpolyglutamate synthase/dihydrofolate synthase"/>
    <property type="match status" value="1"/>
</dbReference>
<dbReference type="GO" id="GO:0004326">
    <property type="term" value="F:tetrahydrofolylpolyglutamate synthase activity"/>
    <property type="evidence" value="ECO:0007669"/>
    <property type="project" value="UniProtKB-EC"/>
</dbReference>
<evidence type="ECO:0000256" key="6">
    <source>
        <dbReference type="ARBA" id="ARBA00022741"/>
    </source>
</evidence>